<comment type="catalytic activity">
    <reaction evidence="5">
        <text>[(1-&gt;4)-alpha-D-galacturonosyl methyl ester](n) + n H2O = [(1-&gt;4)-alpha-D-galacturonosyl](n) + n methanol + n H(+)</text>
        <dbReference type="Rhea" id="RHEA:22380"/>
        <dbReference type="Rhea" id="RHEA-COMP:14570"/>
        <dbReference type="Rhea" id="RHEA-COMP:14573"/>
        <dbReference type="ChEBI" id="CHEBI:15377"/>
        <dbReference type="ChEBI" id="CHEBI:15378"/>
        <dbReference type="ChEBI" id="CHEBI:17790"/>
        <dbReference type="ChEBI" id="CHEBI:140522"/>
        <dbReference type="ChEBI" id="CHEBI:140523"/>
        <dbReference type="EC" id="3.1.1.11"/>
    </reaction>
</comment>
<dbReference type="Proteomes" id="UP000295433">
    <property type="component" value="Unassembled WGS sequence"/>
</dbReference>
<dbReference type="PROSITE" id="PS00503">
    <property type="entry name" value="PECTINESTERASE_2"/>
    <property type="match status" value="1"/>
</dbReference>
<dbReference type="PANTHER" id="PTHR31321">
    <property type="entry name" value="ACYL-COA THIOESTER HYDROLASE YBHC-RELATED"/>
    <property type="match status" value="1"/>
</dbReference>
<dbReference type="Gene3D" id="2.160.20.10">
    <property type="entry name" value="Single-stranded right-handed beta-helix, Pectin lyase-like"/>
    <property type="match status" value="1"/>
</dbReference>
<dbReference type="InterPro" id="IPR053505">
    <property type="entry name" value="Pectinesterase"/>
</dbReference>
<dbReference type="InterPro" id="IPR011050">
    <property type="entry name" value="Pectin_lyase_fold/virulence"/>
</dbReference>
<dbReference type="InterPro" id="IPR000070">
    <property type="entry name" value="Pectinesterase_cat"/>
</dbReference>
<accession>A0A4R3VIN4</accession>
<comment type="pathway">
    <text evidence="5">Glycan metabolism; pectin degradation; 2-dehydro-3-deoxy-D-gluconate from pectin: step 1/5.</text>
</comment>
<dbReference type="GO" id="GO:0042545">
    <property type="term" value="P:cell wall modification"/>
    <property type="evidence" value="ECO:0007669"/>
    <property type="project" value="UniProtKB-UniRule"/>
</dbReference>
<dbReference type="EC" id="3.1.1.11" evidence="5"/>
<dbReference type="NCBIfam" id="NF041896">
    <property type="entry name" value="pecestase_PemA"/>
    <property type="match status" value="1"/>
</dbReference>
<feature type="active site" evidence="4">
    <location>
        <position position="203"/>
    </location>
</feature>
<dbReference type="GO" id="GO:0009279">
    <property type="term" value="C:cell outer membrane"/>
    <property type="evidence" value="ECO:0007669"/>
    <property type="project" value="TreeGrafter"/>
</dbReference>
<feature type="signal peptide" evidence="5">
    <location>
        <begin position="1"/>
        <end position="29"/>
    </location>
</feature>
<dbReference type="SUPFAM" id="SSF51126">
    <property type="entry name" value="Pectin lyase-like"/>
    <property type="match status" value="1"/>
</dbReference>
<dbReference type="UniPathway" id="UPA00545">
    <property type="reaction ID" value="UER00823"/>
</dbReference>
<organism evidence="7 8">
    <name type="scientific">Samsonia erythrinae</name>
    <dbReference type="NCBI Taxonomy" id="160434"/>
    <lineage>
        <taxon>Bacteria</taxon>
        <taxon>Pseudomonadati</taxon>
        <taxon>Pseudomonadota</taxon>
        <taxon>Gammaproteobacteria</taxon>
        <taxon>Enterobacterales</taxon>
        <taxon>Pectobacteriaceae</taxon>
        <taxon>Samsonia</taxon>
    </lineage>
</organism>
<feature type="chain" id="PRO_5020875053" description="Pectinesterase" evidence="5">
    <location>
        <begin position="30"/>
        <end position="371"/>
    </location>
</feature>
<dbReference type="OrthoDB" id="191551at2"/>
<dbReference type="AlphaFoldDB" id="A0A4R3VIN4"/>
<name>A0A4R3VIN4_9GAMM</name>
<proteinExistence type="inferred from homology"/>
<evidence type="ECO:0000256" key="3">
    <source>
        <dbReference type="ARBA" id="ARBA00023085"/>
    </source>
</evidence>
<keyword evidence="3 5" id="KW-0063">Aspartyl esterase</keyword>
<evidence type="ECO:0000256" key="1">
    <source>
        <dbReference type="ARBA" id="ARBA00008891"/>
    </source>
</evidence>
<keyword evidence="5" id="KW-0732">Signal</keyword>
<feature type="domain" description="Pectinesterase catalytic" evidence="6">
    <location>
        <begin position="43"/>
        <end position="361"/>
    </location>
</feature>
<evidence type="ECO:0000256" key="2">
    <source>
        <dbReference type="ARBA" id="ARBA00022801"/>
    </source>
</evidence>
<dbReference type="InterPro" id="IPR033131">
    <property type="entry name" value="Pectinesterase_Asp_AS"/>
</dbReference>
<evidence type="ECO:0000259" key="6">
    <source>
        <dbReference type="Pfam" id="PF01095"/>
    </source>
</evidence>
<dbReference type="InterPro" id="IPR012334">
    <property type="entry name" value="Pectin_lyas_fold"/>
</dbReference>
<dbReference type="GO" id="GO:0030599">
    <property type="term" value="F:pectinesterase activity"/>
    <property type="evidence" value="ECO:0007669"/>
    <property type="project" value="UniProtKB-UniRule"/>
</dbReference>
<dbReference type="EMBL" id="SMBY01000011">
    <property type="protein sequence ID" value="TCV04231.1"/>
    <property type="molecule type" value="Genomic_DNA"/>
</dbReference>
<protein>
    <recommendedName>
        <fullName evidence="5">Pectinesterase</fullName>
        <ecNumber evidence="5">3.1.1.11</ecNumber>
    </recommendedName>
</protein>
<dbReference type="RefSeq" id="WP_132458025.1">
    <property type="nucleotide sequence ID" value="NZ_JAWIZJ010000011.1"/>
</dbReference>
<evidence type="ECO:0000256" key="4">
    <source>
        <dbReference type="PROSITE-ProRule" id="PRU10040"/>
    </source>
</evidence>
<gene>
    <name evidence="7" type="ORF">EDC54_111101</name>
</gene>
<comment type="similarity">
    <text evidence="1">Belongs to the pectinesterase family.</text>
</comment>
<evidence type="ECO:0000256" key="5">
    <source>
        <dbReference type="RuleBase" id="RU000589"/>
    </source>
</evidence>
<evidence type="ECO:0000313" key="7">
    <source>
        <dbReference type="EMBL" id="TCV04231.1"/>
    </source>
</evidence>
<keyword evidence="8" id="KW-1185">Reference proteome</keyword>
<dbReference type="GO" id="GO:0045490">
    <property type="term" value="P:pectin catabolic process"/>
    <property type="evidence" value="ECO:0007669"/>
    <property type="project" value="UniProtKB-UniRule"/>
</dbReference>
<sequence length="371" mass="40842">MTKHGYASHFRKTLALTMLIASPWTLAQAADYHALVSSHAADANAYKTIAEAIASAPADSSPFVIYVKNGVYRERLTITRPNIHLQGESRDGTIITATTAAGMLKPDGSKWGTYGSNTVKVNAPDFSARSLTISNDFDYPANQAKASDDPTKLKDSQAVALLVAEKSDRAWFHDVSLTGYQDTLYVKGGRSFFSQCRISGTVDFIFGNGTALFDNCDIVARNRTDVKDQPLGYLTAPSTDINQKYGLVITNSRVIKEPGVPEKSYALGRPWHPTTTFADGRYADPNAIGQTVFLNTRMDDHIYGWDKMSGKDKHGEKIWFEPQESRFFEYQSSGAGAEKNDLRRQLSDEQAAEYTAEKVLAGWVPTLPQGK</sequence>
<dbReference type="Pfam" id="PF01095">
    <property type="entry name" value="Pectinesterase"/>
    <property type="match status" value="1"/>
</dbReference>
<keyword evidence="2 5" id="KW-0378">Hydrolase</keyword>
<evidence type="ECO:0000313" key="8">
    <source>
        <dbReference type="Proteomes" id="UP000295433"/>
    </source>
</evidence>
<comment type="caution">
    <text evidence="7">The sequence shown here is derived from an EMBL/GenBank/DDBJ whole genome shotgun (WGS) entry which is preliminary data.</text>
</comment>
<dbReference type="PANTHER" id="PTHR31321:SF57">
    <property type="entry name" value="PECTINESTERASE 53-RELATED"/>
    <property type="match status" value="1"/>
</dbReference>
<reference evidence="7 8" key="1">
    <citation type="submission" date="2019-03" db="EMBL/GenBank/DDBJ databases">
        <title>Genomic Encyclopedia of Type Strains, Phase IV (KMG-IV): sequencing the most valuable type-strain genomes for metagenomic binning, comparative biology and taxonomic classification.</title>
        <authorList>
            <person name="Goeker M."/>
        </authorList>
    </citation>
    <scope>NUCLEOTIDE SEQUENCE [LARGE SCALE GENOMIC DNA]</scope>
    <source>
        <strain evidence="7 8">DSM 16730</strain>
    </source>
</reference>